<dbReference type="InterPro" id="IPR050109">
    <property type="entry name" value="HTH-type_TetR-like_transc_reg"/>
</dbReference>
<dbReference type="SUPFAM" id="SSF46689">
    <property type="entry name" value="Homeodomain-like"/>
    <property type="match status" value="1"/>
</dbReference>
<dbReference type="Pfam" id="PF00440">
    <property type="entry name" value="TetR_N"/>
    <property type="match status" value="1"/>
</dbReference>
<evidence type="ECO:0000256" key="2">
    <source>
        <dbReference type="PROSITE-ProRule" id="PRU00335"/>
    </source>
</evidence>
<evidence type="ECO:0000256" key="1">
    <source>
        <dbReference type="ARBA" id="ARBA00023125"/>
    </source>
</evidence>
<feature type="DNA-binding region" description="H-T-H motif" evidence="2">
    <location>
        <begin position="29"/>
        <end position="48"/>
    </location>
</feature>
<dbReference type="PANTHER" id="PTHR30055:SF222">
    <property type="entry name" value="REGULATORY PROTEIN"/>
    <property type="match status" value="1"/>
</dbReference>
<dbReference type="PANTHER" id="PTHR30055">
    <property type="entry name" value="HTH-TYPE TRANSCRIPTIONAL REGULATOR RUTR"/>
    <property type="match status" value="1"/>
</dbReference>
<dbReference type="SUPFAM" id="SSF48498">
    <property type="entry name" value="Tetracyclin repressor-like, C-terminal domain"/>
    <property type="match status" value="1"/>
</dbReference>
<evidence type="ECO:0000313" key="5">
    <source>
        <dbReference type="Proteomes" id="UP000294555"/>
    </source>
</evidence>
<dbReference type="OrthoDB" id="63332at2"/>
<proteinExistence type="predicted"/>
<dbReference type="AlphaFoldDB" id="A0A4R1NF00"/>
<dbReference type="PROSITE" id="PS50977">
    <property type="entry name" value="HTH_TETR_2"/>
    <property type="match status" value="1"/>
</dbReference>
<keyword evidence="1 2" id="KW-0238">DNA-binding</keyword>
<evidence type="ECO:0000259" key="3">
    <source>
        <dbReference type="PROSITE" id="PS50977"/>
    </source>
</evidence>
<dbReference type="InterPro" id="IPR001647">
    <property type="entry name" value="HTH_TetR"/>
</dbReference>
<dbReference type="InterPro" id="IPR009057">
    <property type="entry name" value="Homeodomain-like_sf"/>
</dbReference>
<dbReference type="Gene3D" id="1.10.357.10">
    <property type="entry name" value="Tetracycline Repressor, domain 2"/>
    <property type="match status" value="1"/>
</dbReference>
<keyword evidence="5" id="KW-1185">Reference proteome</keyword>
<gene>
    <name evidence="4" type="ORF">EZJ58_4459</name>
</gene>
<dbReference type="Proteomes" id="UP000294555">
    <property type="component" value="Unassembled WGS sequence"/>
</dbReference>
<comment type="caution">
    <text evidence="4">The sequence shown here is derived from an EMBL/GenBank/DDBJ whole genome shotgun (WGS) entry which is preliminary data.</text>
</comment>
<dbReference type="RefSeq" id="WP_132925458.1">
    <property type="nucleotide sequence ID" value="NZ_SJOI01000001.1"/>
</dbReference>
<dbReference type="InterPro" id="IPR036271">
    <property type="entry name" value="Tet_transcr_reg_TetR-rel_C_sf"/>
</dbReference>
<sequence length="187" mass="20133">MARPKSDDKRSAIMDAAIRIIATRGVSAPTALIAKEAGVSNGSLFTYFGTKAELLNQLYLELKTEMASATMGALPTEDIRSQMASAWFGWIRWAVSNPNKHRTLAHLAVSGEISEKSRESGNRSMAGIGRLLDQSRANGVMRDAPLALVAGVMGAVAETTVDYIIKDPANADAHCAVSFDAIWRMLH</sequence>
<evidence type="ECO:0000313" key="4">
    <source>
        <dbReference type="EMBL" id="TCL06224.1"/>
    </source>
</evidence>
<dbReference type="PRINTS" id="PR00455">
    <property type="entry name" value="HTHTETR"/>
</dbReference>
<organism evidence="4 5">
    <name type="scientific">Sodalis ligni</name>
    <dbReference type="NCBI Taxonomy" id="2697027"/>
    <lineage>
        <taxon>Bacteria</taxon>
        <taxon>Pseudomonadati</taxon>
        <taxon>Pseudomonadota</taxon>
        <taxon>Gammaproteobacteria</taxon>
        <taxon>Enterobacterales</taxon>
        <taxon>Bruguierivoracaceae</taxon>
        <taxon>Sodalis</taxon>
    </lineage>
</organism>
<reference evidence="4 5" key="1">
    <citation type="submission" date="2019-02" db="EMBL/GenBank/DDBJ databases">
        <title>Investigation of anaerobic lignin degradation for improved lignocellulosic biofuels.</title>
        <authorList>
            <person name="Deangelis K."/>
        </authorList>
    </citation>
    <scope>NUCLEOTIDE SEQUENCE [LARGE SCALE GENOMIC DNA]</scope>
    <source>
        <strain evidence="4 5">159R</strain>
    </source>
</reference>
<name>A0A4R1NF00_9GAMM</name>
<feature type="domain" description="HTH tetR-type" evidence="3">
    <location>
        <begin position="7"/>
        <end position="66"/>
    </location>
</feature>
<dbReference type="GO" id="GO:0003677">
    <property type="term" value="F:DNA binding"/>
    <property type="evidence" value="ECO:0007669"/>
    <property type="project" value="UniProtKB-UniRule"/>
</dbReference>
<accession>A0A4R1NF00</accession>
<dbReference type="EMBL" id="SJOI01000001">
    <property type="protein sequence ID" value="TCL06224.1"/>
    <property type="molecule type" value="Genomic_DNA"/>
</dbReference>
<protein>
    <submittedName>
        <fullName evidence="4">TetR family transcriptional regulator</fullName>
    </submittedName>
</protein>